<sequence length="40" mass="4662">MISGYDKCLLMQVIYLIEGKTVISGKLYFLKLYLLCIQVF</sequence>
<accession>A0AA87C2G7</accession>
<reference evidence="1 2" key="1">
    <citation type="submission" date="2014-06" db="EMBL/GenBank/DDBJ databases">
        <authorList>
            <person name="Le Roux F."/>
        </authorList>
    </citation>
    <scope>NUCLEOTIDE SEQUENCE [LARGE SCALE GENOMIC DNA]</scope>
    <source>
        <strain evidence="1 2">J2-31</strain>
    </source>
</reference>
<gene>
    <name evidence="1" type="ORF">VCR31J2_380001</name>
</gene>
<evidence type="ECO:0000313" key="1">
    <source>
        <dbReference type="EMBL" id="CDT98469.1"/>
    </source>
</evidence>
<proteinExistence type="predicted"/>
<dbReference type="AlphaFoldDB" id="A0AA87C2G7"/>
<organism evidence="1 2">
    <name type="scientific">Vibrio coralliirubri</name>
    <dbReference type="NCBI Taxonomy" id="1516159"/>
    <lineage>
        <taxon>Bacteria</taxon>
        <taxon>Pseudomonadati</taxon>
        <taxon>Pseudomonadota</taxon>
        <taxon>Gammaproteobacteria</taxon>
        <taxon>Vibrionales</taxon>
        <taxon>Vibrionaceae</taxon>
        <taxon>Vibrio</taxon>
    </lineage>
</organism>
<name>A0AA87C2G7_9VIBR</name>
<protein>
    <submittedName>
        <fullName evidence="1">Uncharacterized protein</fullName>
    </submittedName>
</protein>
<keyword evidence="2" id="KW-1185">Reference proteome</keyword>
<dbReference type="Proteomes" id="UP000041625">
    <property type="component" value="Unassembled WGS sequence"/>
</dbReference>
<dbReference type="EMBL" id="CCKJ01000188">
    <property type="protein sequence ID" value="CDT98469.1"/>
    <property type="molecule type" value="Genomic_DNA"/>
</dbReference>
<comment type="caution">
    <text evidence="1">The sequence shown here is derived from an EMBL/GenBank/DDBJ whole genome shotgun (WGS) entry which is preliminary data.</text>
</comment>
<evidence type="ECO:0000313" key="2">
    <source>
        <dbReference type="Proteomes" id="UP000041625"/>
    </source>
</evidence>